<dbReference type="Proteomes" id="UP000816034">
    <property type="component" value="Unassembled WGS sequence"/>
</dbReference>
<comment type="caution">
    <text evidence="1">The sequence shown here is derived from an EMBL/GenBank/DDBJ whole genome shotgun (WGS) entry which is preliminary data.</text>
</comment>
<keyword evidence="2" id="KW-1185">Reference proteome</keyword>
<dbReference type="SUPFAM" id="SSF52540">
    <property type="entry name" value="P-loop containing nucleoside triphosphate hydrolases"/>
    <property type="match status" value="1"/>
</dbReference>
<dbReference type="GO" id="GO:0003924">
    <property type="term" value="F:GTPase activity"/>
    <property type="evidence" value="ECO:0007669"/>
    <property type="project" value="TreeGrafter"/>
</dbReference>
<dbReference type="PANTHER" id="PTHR42908:SF3">
    <property type="entry name" value="ELONGATION FACTOR-LIKE GTPASE 1"/>
    <property type="match status" value="1"/>
</dbReference>
<sequence>MLTKFADQLEPEWEFDPLLENVAFGSTMFDFAFTLNDFASLFAPKFHVPKHKVISKLWGDKFFDAETQRWTQTPLSQSGKACKHGFTHFVMTPIFTLFRLIQDRHIYPSDRLEKALQRIDIQLSQEEALLESKSLTTLVMRKFLPISRALMNMITTHVTFKPKNSRKFMFHNLRNETTKLQQLSDINIVTLRNSER</sequence>
<organism evidence="1 2">
    <name type="scientific">Naegleria lovaniensis</name>
    <name type="common">Amoeba</name>
    <dbReference type="NCBI Taxonomy" id="51637"/>
    <lineage>
        <taxon>Eukaryota</taxon>
        <taxon>Discoba</taxon>
        <taxon>Heterolobosea</taxon>
        <taxon>Tetramitia</taxon>
        <taxon>Eutetramitia</taxon>
        <taxon>Vahlkampfiidae</taxon>
        <taxon>Naegleria</taxon>
    </lineage>
</organism>
<reference evidence="1 2" key="1">
    <citation type="journal article" date="2018" name="BMC Genomics">
        <title>The genome of Naegleria lovaniensis, the basis for a comparative approach to unravel pathogenicity factors of the human pathogenic amoeba N. fowleri.</title>
        <authorList>
            <person name="Liechti N."/>
            <person name="Schurch N."/>
            <person name="Bruggmann R."/>
            <person name="Wittwer M."/>
        </authorList>
    </citation>
    <scope>NUCLEOTIDE SEQUENCE [LARGE SCALE GENOMIC DNA]</scope>
    <source>
        <strain evidence="1 2">ATCC 30569</strain>
    </source>
</reference>
<evidence type="ECO:0000313" key="1">
    <source>
        <dbReference type="EMBL" id="KAG2392486.1"/>
    </source>
</evidence>
<name>A0AA88H406_NAELO</name>
<dbReference type="EMBL" id="PYSW02000005">
    <property type="protein sequence ID" value="KAG2392486.1"/>
    <property type="molecule type" value="Genomic_DNA"/>
</dbReference>
<dbReference type="GO" id="GO:1990904">
    <property type="term" value="C:ribonucleoprotein complex"/>
    <property type="evidence" value="ECO:0007669"/>
    <property type="project" value="TreeGrafter"/>
</dbReference>
<protein>
    <submittedName>
        <fullName evidence="1">Uncharacterized protein</fullName>
    </submittedName>
</protein>
<dbReference type="GO" id="GO:0003746">
    <property type="term" value="F:translation elongation factor activity"/>
    <property type="evidence" value="ECO:0007669"/>
    <property type="project" value="TreeGrafter"/>
</dbReference>
<dbReference type="InterPro" id="IPR027417">
    <property type="entry name" value="P-loop_NTPase"/>
</dbReference>
<proteinExistence type="predicted"/>
<dbReference type="RefSeq" id="XP_044554380.1">
    <property type="nucleotide sequence ID" value="XM_044688538.1"/>
</dbReference>
<dbReference type="AlphaFoldDB" id="A0AA88H406"/>
<gene>
    <name evidence="1" type="ORF">C9374_012738</name>
</gene>
<dbReference type="GO" id="GO:0005829">
    <property type="term" value="C:cytosol"/>
    <property type="evidence" value="ECO:0007669"/>
    <property type="project" value="TreeGrafter"/>
</dbReference>
<accession>A0AA88H406</accession>
<dbReference type="Gene3D" id="3.90.1430.10">
    <property type="entry name" value="Yeast translation eEF2 (G' domain)"/>
    <property type="match status" value="1"/>
</dbReference>
<dbReference type="PANTHER" id="PTHR42908">
    <property type="entry name" value="TRANSLATION ELONGATION FACTOR-RELATED"/>
    <property type="match status" value="1"/>
</dbReference>
<evidence type="ECO:0000313" key="2">
    <source>
        <dbReference type="Proteomes" id="UP000816034"/>
    </source>
</evidence>
<dbReference type="GeneID" id="68105192"/>